<dbReference type="EMBL" id="CDMZ01000543">
    <property type="protein sequence ID" value="CEM16542.1"/>
    <property type="molecule type" value="Genomic_DNA"/>
</dbReference>
<dbReference type="AlphaFoldDB" id="A0A0G4FQ37"/>
<sequence>MERCSRLCEQTSSGEDADSLLQSSPKLLWTRSPFTITTSPLTDLLHPAQFSSDNPNRDLFLVFKPSALPDQSDPADSAKLMNLWAEEVLSVRQRQLSGRVVDLLRLRRGELCGERARIPLQLRRWMSKHDLVLEHFGRSPPSPPKHDSAGFAIVNIGKTVPSASSSSSSSSSTEIADKAIALHRTPQTGGEGTGAEEEEGEEESEIQYFKSTGTRVGIWGGSGCVKVFGWMDDRMDEGKGGWSLDGWMTGWMKGRADGLWMDG</sequence>
<evidence type="ECO:0000313" key="2">
    <source>
        <dbReference type="EMBL" id="CEM16542.1"/>
    </source>
</evidence>
<feature type="compositionally biased region" description="Acidic residues" evidence="1">
    <location>
        <begin position="194"/>
        <end position="205"/>
    </location>
</feature>
<gene>
    <name evidence="2" type="ORF">Cvel_18196</name>
</gene>
<evidence type="ECO:0000256" key="1">
    <source>
        <dbReference type="SAM" id="MobiDB-lite"/>
    </source>
</evidence>
<name>A0A0G4FQ37_9ALVE</name>
<reference evidence="2" key="1">
    <citation type="submission" date="2014-11" db="EMBL/GenBank/DDBJ databases">
        <authorList>
            <person name="Otto D Thomas"/>
            <person name="Naeem Raeece"/>
        </authorList>
    </citation>
    <scope>NUCLEOTIDE SEQUENCE</scope>
</reference>
<feature type="region of interest" description="Disordered" evidence="1">
    <location>
        <begin position="182"/>
        <end position="206"/>
    </location>
</feature>
<protein>
    <submittedName>
        <fullName evidence="2">Uncharacterized protein</fullName>
    </submittedName>
</protein>
<accession>A0A0G4FQ37</accession>
<organism evidence="2">
    <name type="scientific">Chromera velia CCMP2878</name>
    <dbReference type="NCBI Taxonomy" id="1169474"/>
    <lineage>
        <taxon>Eukaryota</taxon>
        <taxon>Sar</taxon>
        <taxon>Alveolata</taxon>
        <taxon>Colpodellida</taxon>
        <taxon>Chromeraceae</taxon>
        <taxon>Chromera</taxon>
    </lineage>
</organism>
<proteinExistence type="predicted"/>
<dbReference type="VEuPathDB" id="CryptoDB:Cvel_18196"/>